<feature type="signal peptide" evidence="3">
    <location>
        <begin position="1"/>
        <end position="28"/>
    </location>
</feature>
<dbReference type="AlphaFoldDB" id="A0A2G8T6M0"/>
<accession>A0A2G8T6M0</accession>
<evidence type="ECO:0000256" key="1">
    <source>
        <dbReference type="SAM" id="Coils"/>
    </source>
</evidence>
<feature type="domain" description="DUF4124" evidence="4">
    <location>
        <begin position="18"/>
        <end position="71"/>
    </location>
</feature>
<keyword evidence="6" id="KW-1185">Reference proteome</keyword>
<reference evidence="5 6" key="1">
    <citation type="submission" date="2017-10" db="EMBL/GenBank/DDBJ databases">
        <title>Massilia psychrophilum sp. nov., a novel purple-pigmented bacterium isolated from Tianshan glacier, Xinjiang Municipality, China.</title>
        <authorList>
            <person name="Wang H."/>
        </authorList>
    </citation>
    <scope>NUCLEOTIDE SEQUENCE [LARGE SCALE GENOMIC DNA]</scope>
    <source>
        <strain evidence="5 6">JCM 30813</strain>
    </source>
</reference>
<gene>
    <name evidence="5" type="ORF">CR103_02125</name>
</gene>
<feature type="coiled-coil region" evidence="1">
    <location>
        <begin position="106"/>
        <end position="168"/>
    </location>
</feature>
<evidence type="ECO:0000313" key="5">
    <source>
        <dbReference type="EMBL" id="PIL41328.1"/>
    </source>
</evidence>
<sequence length="173" mass="18704">MTTRFFASRIKVSVLAALALALPGAARAQAVYKCVDAGGATLYTDTARPNCKTLDLPSSGATTAIPGPARRAGAPARVAGAAAPAAPSDFPKVNTSQQRARDDDRREILNDELRSEESKLTELRREFNGGEPERQGNERNYAKYLDRVAHLKDNIGRAEKNVDALKREIANIK</sequence>
<dbReference type="InterPro" id="IPR025392">
    <property type="entry name" value="DUF4124"/>
</dbReference>
<keyword evidence="3" id="KW-0732">Signal</keyword>
<evidence type="ECO:0000259" key="4">
    <source>
        <dbReference type="Pfam" id="PF13511"/>
    </source>
</evidence>
<evidence type="ECO:0000256" key="3">
    <source>
        <dbReference type="SAM" id="SignalP"/>
    </source>
</evidence>
<dbReference type="Pfam" id="PF13511">
    <property type="entry name" value="DUF4124"/>
    <property type="match status" value="1"/>
</dbReference>
<evidence type="ECO:0000256" key="2">
    <source>
        <dbReference type="SAM" id="MobiDB-lite"/>
    </source>
</evidence>
<feature type="region of interest" description="Disordered" evidence="2">
    <location>
        <begin position="62"/>
        <end position="106"/>
    </location>
</feature>
<feature type="compositionally biased region" description="Low complexity" evidence="2">
    <location>
        <begin position="64"/>
        <end position="87"/>
    </location>
</feature>
<dbReference type="OrthoDB" id="5298561at2"/>
<organism evidence="5 6">
    <name type="scientific">Massilia psychrophila</name>
    <dbReference type="NCBI Taxonomy" id="1603353"/>
    <lineage>
        <taxon>Bacteria</taxon>
        <taxon>Pseudomonadati</taxon>
        <taxon>Pseudomonadota</taxon>
        <taxon>Betaproteobacteria</taxon>
        <taxon>Burkholderiales</taxon>
        <taxon>Oxalobacteraceae</taxon>
        <taxon>Telluria group</taxon>
        <taxon>Massilia</taxon>
    </lineage>
</organism>
<comment type="caution">
    <text evidence="5">The sequence shown here is derived from an EMBL/GenBank/DDBJ whole genome shotgun (WGS) entry which is preliminary data.</text>
</comment>
<protein>
    <submittedName>
        <fullName evidence="5">DUF4124 domain-containing protein</fullName>
    </submittedName>
</protein>
<proteinExistence type="predicted"/>
<dbReference type="Proteomes" id="UP000228593">
    <property type="component" value="Unassembled WGS sequence"/>
</dbReference>
<keyword evidence="1" id="KW-0175">Coiled coil</keyword>
<dbReference type="RefSeq" id="WP_099914371.1">
    <property type="nucleotide sequence ID" value="NZ_BMHS01000003.1"/>
</dbReference>
<feature type="chain" id="PRO_5013809131" evidence="3">
    <location>
        <begin position="29"/>
        <end position="173"/>
    </location>
</feature>
<name>A0A2G8T6M0_9BURK</name>
<evidence type="ECO:0000313" key="6">
    <source>
        <dbReference type="Proteomes" id="UP000228593"/>
    </source>
</evidence>
<dbReference type="EMBL" id="PDOB01000002">
    <property type="protein sequence ID" value="PIL41328.1"/>
    <property type="molecule type" value="Genomic_DNA"/>
</dbReference>